<dbReference type="AlphaFoldDB" id="A0A377Z225"/>
<dbReference type="EMBL" id="UGMA01000005">
    <property type="protein sequence ID" value="STU56874.1"/>
    <property type="molecule type" value="Genomic_DNA"/>
</dbReference>
<evidence type="ECO:0000313" key="2">
    <source>
        <dbReference type="Proteomes" id="UP000254020"/>
    </source>
</evidence>
<gene>
    <name evidence="1" type="ORF">NCTC9504_00638</name>
</gene>
<name>A0A377Z225_KLEPN</name>
<accession>A0A377Z225</accession>
<reference evidence="1 2" key="1">
    <citation type="submission" date="2018-06" db="EMBL/GenBank/DDBJ databases">
        <authorList>
            <consortium name="Pathogen Informatics"/>
            <person name="Doyle S."/>
        </authorList>
    </citation>
    <scope>NUCLEOTIDE SEQUENCE [LARGE SCALE GENOMIC DNA]</scope>
    <source>
        <strain evidence="1 2">NCTC9504</strain>
    </source>
</reference>
<sequence>MSDLLLHQAADQLAFIDDGDQVEAALAELGNHLLALIVRFDAKQAAVHQVADSLVDIRFLE</sequence>
<proteinExistence type="predicted"/>
<organism evidence="1 2">
    <name type="scientific">Klebsiella pneumoniae subsp. pneumoniae</name>
    <dbReference type="NCBI Taxonomy" id="72407"/>
    <lineage>
        <taxon>Bacteria</taxon>
        <taxon>Pseudomonadati</taxon>
        <taxon>Pseudomonadota</taxon>
        <taxon>Gammaproteobacteria</taxon>
        <taxon>Enterobacterales</taxon>
        <taxon>Enterobacteriaceae</taxon>
        <taxon>Klebsiella/Raoultella group</taxon>
        <taxon>Klebsiella</taxon>
        <taxon>Klebsiella pneumoniae complex</taxon>
    </lineage>
</organism>
<evidence type="ECO:0000313" key="1">
    <source>
        <dbReference type="EMBL" id="STU56874.1"/>
    </source>
</evidence>
<dbReference type="Proteomes" id="UP000254020">
    <property type="component" value="Unassembled WGS sequence"/>
</dbReference>
<protein>
    <submittedName>
        <fullName evidence="1">Uncharacterized protein</fullName>
    </submittedName>
</protein>